<keyword evidence="1" id="KW-1133">Transmembrane helix</keyword>
<feature type="transmembrane region" description="Helical" evidence="1">
    <location>
        <begin position="12"/>
        <end position="30"/>
    </location>
</feature>
<protein>
    <submittedName>
        <fullName evidence="2">Uncharacterized protein</fullName>
    </submittedName>
</protein>
<evidence type="ECO:0000313" key="3">
    <source>
        <dbReference type="Proteomes" id="UP000252586"/>
    </source>
</evidence>
<dbReference type="EMBL" id="QNRE01000009">
    <property type="protein sequence ID" value="RBO88484.1"/>
    <property type="molecule type" value="Genomic_DNA"/>
</dbReference>
<keyword evidence="3" id="KW-1185">Reference proteome</keyword>
<feature type="transmembrane region" description="Helical" evidence="1">
    <location>
        <begin position="36"/>
        <end position="61"/>
    </location>
</feature>
<comment type="caution">
    <text evidence="2">The sequence shown here is derived from an EMBL/GenBank/DDBJ whole genome shotgun (WGS) entry which is preliminary data.</text>
</comment>
<sequence>MSGDSPSGLAEAFKRACVAFLVGAVALYAAVAVIEIIWPALVLVIGIAALVGVPVAGIAIYRKMRGGW</sequence>
<accession>A0A366DGL1</accession>
<dbReference type="AlphaFoldDB" id="A0A366DGL1"/>
<keyword evidence="1" id="KW-0812">Transmembrane</keyword>
<dbReference type="Proteomes" id="UP000252586">
    <property type="component" value="Unassembled WGS sequence"/>
</dbReference>
<keyword evidence="1" id="KW-0472">Membrane</keyword>
<name>A0A366DGL1_9NOCA</name>
<evidence type="ECO:0000256" key="1">
    <source>
        <dbReference type="SAM" id="Phobius"/>
    </source>
</evidence>
<dbReference type="STRING" id="1210090.GCA_001613185_05373"/>
<evidence type="ECO:0000313" key="2">
    <source>
        <dbReference type="EMBL" id="RBO88484.1"/>
    </source>
</evidence>
<proteinExistence type="predicted"/>
<gene>
    <name evidence="2" type="ORF">DFR74_109254</name>
</gene>
<dbReference type="RefSeq" id="WP_067512443.1">
    <property type="nucleotide sequence ID" value="NZ_CP107943.1"/>
</dbReference>
<reference evidence="2 3" key="1">
    <citation type="submission" date="2018-06" db="EMBL/GenBank/DDBJ databases">
        <title>Genomic Encyclopedia of Type Strains, Phase IV (KMG-IV): sequencing the most valuable type-strain genomes for metagenomic binning, comparative biology and taxonomic classification.</title>
        <authorList>
            <person name="Goeker M."/>
        </authorList>
    </citation>
    <scope>NUCLEOTIDE SEQUENCE [LARGE SCALE GENOMIC DNA]</scope>
    <source>
        <strain evidence="2 3">DSM 44599</strain>
    </source>
</reference>
<dbReference type="OrthoDB" id="4567830at2"/>
<organism evidence="2 3">
    <name type="scientific">Nocardia puris</name>
    <dbReference type="NCBI Taxonomy" id="208602"/>
    <lineage>
        <taxon>Bacteria</taxon>
        <taxon>Bacillati</taxon>
        <taxon>Actinomycetota</taxon>
        <taxon>Actinomycetes</taxon>
        <taxon>Mycobacteriales</taxon>
        <taxon>Nocardiaceae</taxon>
        <taxon>Nocardia</taxon>
    </lineage>
</organism>